<proteinExistence type="predicted"/>
<organism evidence="3 4">
    <name type="scientific">Actinacidiphila polyblastidii</name>
    <dbReference type="NCBI Taxonomy" id="3110430"/>
    <lineage>
        <taxon>Bacteria</taxon>
        <taxon>Bacillati</taxon>
        <taxon>Actinomycetota</taxon>
        <taxon>Actinomycetes</taxon>
        <taxon>Kitasatosporales</taxon>
        <taxon>Streptomycetaceae</taxon>
        <taxon>Actinacidiphila</taxon>
    </lineage>
</organism>
<evidence type="ECO:0000313" key="3">
    <source>
        <dbReference type="EMBL" id="MEE4545731.1"/>
    </source>
</evidence>
<feature type="compositionally biased region" description="Gly residues" evidence="1">
    <location>
        <begin position="284"/>
        <end position="304"/>
    </location>
</feature>
<feature type="transmembrane region" description="Helical" evidence="2">
    <location>
        <begin position="598"/>
        <end position="615"/>
    </location>
</feature>
<keyword evidence="2" id="KW-0812">Transmembrane</keyword>
<keyword evidence="2" id="KW-0472">Membrane</keyword>
<feature type="compositionally biased region" description="Pro residues" evidence="1">
    <location>
        <begin position="118"/>
        <end position="127"/>
    </location>
</feature>
<keyword evidence="2" id="KW-1133">Transmembrane helix</keyword>
<feature type="region of interest" description="Disordered" evidence="1">
    <location>
        <begin position="427"/>
        <end position="456"/>
    </location>
</feature>
<evidence type="ECO:0000256" key="1">
    <source>
        <dbReference type="SAM" id="MobiDB-lite"/>
    </source>
</evidence>
<gene>
    <name evidence="3" type="ORF">V2S66_27650</name>
</gene>
<feature type="region of interest" description="Disordered" evidence="1">
    <location>
        <begin position="1"/>
        <end position="409"/>
    </location>
</feature>
<feature type="transmembrane region" description="Helical" evidence="2">
    <location>
        <begin position="514"/>
        <end position="531"/>
    </location>
</feature>
<feature type="transmembrane region" description="Helical" evidence="2">
    <location>
        <begin position="566"/>
        <end position="586"/>
    </location>
</feature>
<feature type="transmembrane region" description="Helical" evidence="2">
    <location>
        <begin position="650"/>
        <end position="668"/>
    </location>
</feature>
<feature type="compositionally biased region" description="Basic and acidic residues" evidence="1">
    <location>
        <begin position="1"/>
        <end position="21"/>
    </location>
</feature>
<dbReference type="Proteomes" id="UP001344658">
    <property type="component" value="Unassembled WGS sequence"/>
</dbReference>
<feature type="transmembrane region" description="Helical" evidence="2">
    <location>
        <begin position="537"/>
        <end position="554"/>
    </location>
</feature>
<dbReference type="RefSeq" id="WP_330799429.1">
    <property type="nucleotide sequence ID" value="NZ_JAZEWV010000033.1"/>
</dbReference>
<comment type="caution">
    <text evidence="3">The sequence shown here is derived from an EMBL/GenBank/DDBJ whole genome shotgun (WGS) entry which is preliminary data.</text>
</comment>
<name>A0ABU7PIS6_9ACTN</name>
<evidence type="ECO:0000256" key="2">
    <source>
        <dbReference type="SAM" id="Phobius"/>
    </source>
</evidence>
<accession>A0ABU7PIS6</accession>
<feature type="transmembrane region" description="Helical" evidence="2">
    <location>
        <begin position="622"/>
        <end position="644"/>
    </location>
</feature>
<feature type="compositionally biased region" description="Gly residues" evidence="1">
    <location>
        <begin position="385"/>
        <end position="398"/>
    </location>
</feature>
<evidence type="ECO:0008006" key="5">
    <source>
        <dbReference type="Google" id="ProtNLM"/>
    </source>
</evidence>
<evidence type="ECO:0000313" key="4">
    <source>
        <dbReference type="Proteomes" id="UP001344658"/>
    </source>
</evidence>
<sequence>MTGQDGDARHPQHARPPHEQGEPPYPPQPSYEAGRPYDPQQPYGAGPSYESVQPFDPQHAHPASEPPQGGGHPQDWTYVPEPMGGQLPPQAESGAAFGVPSPGDAWPAAPGAHQWAEPTPPPWPTAPSPDDGYAQGGTPGWQHGAGAAGAQRPADGYAQPGASADGGYAQPGPSAGGGYAQGGQRPADGYGQRGPSAGNAAASWQDGQAAPGAPTGPPPPGGYAQPSPSADGGYAHGGQRPADGYGQGAPSADGGYGQGGPSAGNAAASWQDGQHAPGAPAGQAPGGGYAQPGPSAGGGYGQGGPSASNGYAQGGRLPADGQSQHGPSAGGGYGQGDPSASDLYGQHGPSAGYAYGQPGPSAGNGNGNGTGTGNGYAQADPSAGEGYGGHGGAGGGDAPGAQPYPYGQDAGVEHTAVMPVFAEAAEGGGAQDAPRLPRQQAQSRPGAEPPVRTGSPIIAPGVQPAAITVALALLTAGGAALGKPALAFVLLALEGLTAAGWFRLNGMWPARQGIALAFLGGVTADIALLAADGGHATEVLLGTLGVWLLLVLVLQMRHHGSPDERLASLTATSVSTLLTVAAASYLATAVSGSGSDPVVVGVCAVAAATLVRAVRLPGGEPVSLVLALLAAAATAAATAPMTGFGSGHGVLLALACGAAALIGLRVASYDFPSRFVHFTAGVALPLTAAAPVVYALGAALS</sequence>
<feature type="compositionally biased region" description="Gly residues" evidence="1">
    <location>
        <begin position="362"/>
        <end position="374"/>
    </location>
</feature>
<protein>
    <recommendedName>
        <fullName evidence="5">Integral membrane protein</fullName>
    </recommendedName>
</protein>
<keyword evidence="4" id="KW-1185">Reference proteome</keyword>
<feature type="transmembrane region" description="Helical" evidence="2">
    <location>
        <begin position="675"/>
        <end position="696"/>
    </location>
</feature>
<dbReference type="EMBL" id="JAZEWV010000033">
    <property type="protein sequence ID" value="MEE4545731.1"/>
    <property type="molecule type" value="Genomic_DNA"/>
</dbReference>
<reference evidence="3 4" key="1">
    <citation type="submission" date="2023-12" db="EMBL/GenBank/DDBJ databases">
        <title>Streptomyces sp. V4-01.</title>
        <authorList>
            <person name="Somphong A."/>
            <person name="Phongsopitanun W."/>
        </authorList>
    </citation>
    <scope>NUCLEOTIDE SEQUENCE [LARGE SCALE GENOMIC DNA]</scope>
    <source>
        <strain evidence="3 4">V4-01</strain>
    </source>
</reference>